<organism evidence="1">
    <name type="scientific">marine sediment metagenome</name>
    <dbReference type="NCBI Taxonomy" id="412755"/>
    <lineage>
        <taxon>unclassified sequences</taxon>
        <taxon>metagenomes</taxon>
        <taxon>ecological metagenomes</taxon>
    </lineage>
</organism>
<protein>
    <submittedName>
        <fullName evidence="1">Uncharacterized protein</fullName>
    </submittedName>
</protein>
<gene>
    <name evidence="1" type="ORF">LCGC14_1474250</name>
</gene>
<feature type="non-terminal residue" evidence="1">
    <location>
        <position position="30"/>
    </location>
</feature>
<dbReference type="EMBL" id="LAZR01010405">
    <property type="protein sequence ID" value="KKM67122.1"/>
    <property type="molecule type" value="Genomic_DNA"/>
</dbReference>
<dbReference type="AlphaFoldDB" id="A0A0F9MD41"/>
<name>A0A0F9MD41_9ZZZZ</name>
<proteinExistence type="predicted"/>
<comment type="caution">
    <text evidence="1">The sequence shown here is derived from an EMBL/GenBank/DDBJ whole genome shotgun (WGS) entry which is preliminary data.</text>
</comment>
<accession>A0A0F9MD41</accession>
<reference evidence="1" key="1">
    <citation type="journal article" date="2015" name="Nature">
        <title>Complex archaea that bridge the gap between prokaryotes and eukaryotes.</title>
        <authorList>
            <person name="Spang A."/>
            <person name="Saw J.H."/>
            <person name="Jorgensen S.L."/>
            <person name="Zaremba-Niedzwiedzka K."/>
            <person name="Martijn J."/>
            <person name="Lind A.E."/>
            <person name="van Eijk R."/>
            <person name="Schleper C."/>
            <person name="Guy L."/>
            <person name="Ettema T.J."/>
        </authorList>
    </citation>
    <scope>NUCLEOTIDE SEQUENCE</scope>
</reference>
<evidence type="ECO:0000313" key="1">
    <source>
        <dbReference type="EMBL" id="KKM67122.1"/>
    </source>
</evidence>
<sequence>MSMAVYDHEVRDDGVVVLKIIDSCGTLGDV</sequence>